<accession>A0A1A7BWN0</accession>
<sequence length="126" mass="13694">MSITDYASLVASARQQDQPQRLLFTFTRAEAEPGGQGKSLTPVLCADKLPEELDSFAALLEESKQMPTHWDVVFVAGLAGSDGQPPASQACEAPLRSMVKAIEEGRIENLLAFDRNGDLLRFGRSD</sequence>
<organism evidence="1 2">
    <name type="scientific">Janthinobacterium psychrotolerans</name>
    <dbReference type="NCBI Taxonomy" id="1747903"/>
    <lineage>
        <taxon>Bacteria</taxon>
        <taxon>Pseudomonadati</taxon>
        <taxon>Pseudomonadota</taxon>
        <taxon>Betaproteobacteria</taxon>
        <taxon>Burkholderiales</taxon>
        <taxon>Oxalobacteraceae</taxon>
        <taxon>Janthinobacterium</taxon>
    </lineage>
</organism>
<evidence type="ECO:0000313" key="1">
    <source>
        <dbReference type="EMBL" id="OBV37917.1"/>
    </source>
</evidence>
<gene>
    <name evidence="1" type="ORF">ASR47_1004192</name>
</gene>
<dbReference type="OrthoDB" id="6182044at2"/>
<dbReference type="STRING" id="1747903.ASR47_1004192"/>
<protein>
    <submittedName>
        <fullName evidence="1">Uncharacterized protein</fullName>
    </submittedName>
</protein>
<proteinExistence type="predicted"/>
<keyword evidence="2" id="KW-1185">Reference proteome</keyword>
<dbReference type="Proteomes" id="UP000092713">
    <property type="component" value="Unassembled WGS sequence"/>
</dbReference>
<name>A0A1A7BWN0_9BURK</name>
<dbReference type="EMBL" id="LOCQ01000059">
    <property type="protein sequence ID" value="OBV37917.1"/>
    <property type="molecule type" value="Genomic_DNA"/>
</dbReference>
<dbReference type="PATRIC" id="fig|1747903.4.peg.1449"/>
<reference evidence="1 2" key="1">
    <citation type="submission" date="2016-04" db="EMBL/GenBank/DDBJ databases">
        <title>Draft genome sequence of Janthinobacterium psychrotolerans sp. nov., isolated from freshwater sediments in Denmark.</title>
        <authorList>
            <person name="Gong X."/>
            <person name="Skrivergaard S."/>
            <person name="Korsgaard B.S."/>
            <person name="Schreiber L."/>
            <person name="Marshall I.P."/>
            <person name="Finster K."/>
            <person name="Schramm A."/>
        </authorList>
    </citation>
    <scope>NUCLEOTIDE SEQUENCE [LARGE SCALE GENOMIC DNA]</scope>
    <source>
        <strain evidence="1 2">S3-2</strain>
    </source>
</reference>
<dbReference type="AlphaFoldDB" id="A0A1A7BWN0"/>
<comment type="caution">
    <text evidence="1">The sequence shown here is derived from an EMBL/GenBank/DDBJ whole genome shotgun (WGS) entry which is preliminary data.</text>
</comment>
<dbReference type="RefSeq" id="WP_065309446.1">
    <property type="nucleotide sequence ID" value="NZ_LOCQ01000059.1"/>
</dbReference>
<evidence type="ECO:0000313" key="2">
    <source>
        <dbReference type="Proteomes" id="UP000092713"/>
    </source>
</evidence>